<organism evidence="1 2">
    <name type="scientific">Rotaria magnacalcarata</name>
    <dbReference type="NCBI Taxonomy" id="392030"/>
    <lineage>
        <taxon>Eukaryota</taxon>
        <taxon>Metazoa</taxon>
        <taxon>Spiralia</taxon>
        <taxon>Gnathifera</taxon>
        <taxon>Rotifera</taxon>
        <taxon>Eurotatoria</taxon>
        <taxon>Bdelloidea</taxon>
        <taxon>Philodinida</taxon>
        <taxon>Philodinidae</taxon>
        <taxon>Rotaria</taxon>
    </lineage>
</organism>
<accession>A0A8S3C6B4</accession>
<dbReference type="EMBL" id="CAJOBI010170321">
    <property type="protein sequence ID" value="CAF4886436.1"/>
    <property type="molecule type" value="Genomic_DNA"/>
</dbReference>
<evidence type="ECO:0000313" key="2">
    <source>
        <dbReference type="Proteomes" id="UP000676336"/>
    </source>
</evidence>
<reference evidence="1" key="1">
    <citation type="submission" date="2021-02" db="EMBL/GenBank/DDBJ databases">
        <authorList>
            <person name="Nowell W R."/>
        </authorList>
    </citation>
    <scope>NUCLEOTIDE SEQUENCE</scope>
</reference>
<evidence type="ECO:0000313" key="1">
    <source>
        <dbReference type="EMBL" id="CAF4886436.1"/>
    </source>
</evidence>
<gene>
    <name evidence="1" type="ORF">SMN809_LOCUS51059</name>
</gene>
<sequence length="80" mass="9240">ASLSDWEVDDRVKQLLADDQDVSSNKKFTKTVPPLANLDELDDDDNMDDTTYSLTRVTEQTNENTYGDDLRLLQYRRPNT</sequence>
<protein>
    <submittedName>
        <fullName evidence="1">Uncharacterized protein</fullName>
    </submittedName>
</protein>
<feature type="non-terminal residue" evidence="1">
    <location>
        <position position="1"/>
    </location>
</feature>
<feature type="non-terminal residue" evidence="1">
    <location>
        <position position="80"/>
    </location>
</feature>
<name>A0A8S3C6B4_9BILA</name>
<dbReference type="AlphaFoldDB" id="A0A8S3C6B4"/>
<proteinExistence type="predicted"/>
<dbReference type="Proteomes" id="UP000676336">
    <property type="component" value="Unassembled WGS sequence"/>
</dbReference>
<comment type="caution">
    <text evidence="1">The sequence shown here is derived from an EMBL/GenBank/DDBJ whole genome shotgun (WGS) entry which is preliminary data.</text>
</comment>